<dbReference type="InterPro" id="IPR043561">
    <property type="entry name" value="LHW-like"/>
</dbReference>
<dbReference type="InterPro" id="IPR036638">
    <property type="entry name" value="HLH_DNA-bd_sf"/>
</dbReference>
<proteinExistence type="predicted"/>
<evidence type="ECO:0000313" key="7">
    <source>
        <dbReference type="EMBL" id="KAF3436172.1"/>
    </source>
</evidence>
<organism evidence="7 8">
    <name type="scientific">Rhamnella rubrinervis</name>
    <dbReference type="NCBI Taxonomy" id="2594499"/>
    <lineage>
        <taxon>Eukaryota</taxon>
        <taxon>Viridiplantae</taxon>
        <taxon>Streptophyta</taxon>
        <taxon>Embryophyta</taxon>
        <taxon>Tracheophyta</taxon>
        <taxon>Spermatophyta</taxon>
        <taxon>Magnoliopsida</taxon>
        <taxon>eudicotyledons</taxon>
        <taxon>Gunneridae</taxon>
        <taxon>Pentapetalae</taxon>
        <taxon>rosids</taxon>
        <taxon>fabids</taxon>
        <taxon>Rosales</taxon>
        <taxon>Rhamnaceae</taxon>
        <taxon>rhamnoid group</taxon>
        <taxon>Rhamneae</taxon>
        <taxon>Rhamnella</taxon>
    </lineage>
</organism>
<dbReference type="Pfam" id="PF14215">
    <property type="entry name" value="bHLH-MYC_N"/>
    <property type="match status" value="1"/>
</dbReference>
<reference evidence="7" key="1">
    <citation type="submission" date="2020-03" db="EMBL/GenBank/DDBJ databases">
        <title>A high-quality chromosome-level genome assembly of a woody plant with both climbing and erect habits, Rhamnella rubrinervis.</title>
        <authorList>
            <person name="Lu Z."/>
            <person name="Yang Y."/>
            <person name="Zhu X."/>
            <person name="Sun Y."/>
        </authorList>
    </citation>
    <scope>NUCLEOTIDE SEQUENCE</scope>
    <source>
        <strain evidence="7">BYM</strain>
        <tissue evidence="7">Leaf</tissue>
    </source>
</reference>
<sequence length="754" mass="83267">MGTDLQQILKSLCLNTEWKYAVFWKLKYRARMVLTWEDAFYDNCEQHDPPENKCFNKKLEKLHDGLYSHEPLGSAVAKMSYHVYSLGEGIVGQVAVTGRHRWIFADKHAMSACSSFEYSDGWQTQFSAGIRTIAVVAVVPHGVVQLGSLNKVTEDMKTVTRIRDVFMALQDSSVGHIPVPIQSSMASSLCLPDIPSKSLASDAVPDCLHNSDNTLNKESADVWLSVFPYLGKDYDSSFAFPLPGDNQKKAVDMVDKTGVRLSTFEDDESAKSLQSTTNIINLEHHRVVGMDLLDYWKFGGETSGSKETSSCNDTGVGSVNIANPLSHDSVMGVIDSSDVLPAQMVGVDLGYFSSNPLDSVVCNRARLGSIDYYQNGALHTSEHSDVKFQKCLKNLEFQTESRYMGTSGRSLKFPAGYELHEALGPAFLKKSKYFDWEAEKAEGVIPQMPEQLSSSQLTSDSPPEHLLEAVVASVCQSGSDVKSEKSFCKSVQSLLTTEKYPEPSSHTTLTMDSSNYSIDQPSLRGDDRQNCLSSSGVCGVMSPKGFSSTCPSACSEQLDRSSGPAKNNKKRARPGENCRPRPRDRQLIQDRIKELRELIPNGAKCSIDSLLERAIKHMLFLQGITKHADKLNKPADIKSSHKETSMLGSTQERGSSWAVEVEGSLKVCSIMVENLNKNGQMVVEMMCEECSHFLEIAEAIRSLGLTILKGATEARGDKTLICFVVEGQNNRSIHRMDILWSLVQILQPNPKNAM</sequence>
<evidence type="ECO:0000256" key="3">
    <source>
        <dbReference type="ARBA" id="ARBA00023163"/>
    </source>
</evidence>
<feature type="compositionally biased region" description="Polar residues" evidence="5">
    <location>
        <begin position="504"/>
        <end position="520"/>
    </location>
</feature>
<dbReference type="PANTHER" id="PTHR46196:SF1">
    <property type="entry name" value="TRANSCRIPTION FACTOR EMB1444-RELATED"/>
    <property type="match status" value="1"/>
</dbReference>
<dbReference type="InterPro" id="IPR025610">
    <property type="entry name" value="MYC/MYB_N"/>
</dbReference>
<feature type="region of interest" description="Disordered" evidence="5">
    <location>
        <begin position="499"/>
        <end position="527"/>
    </location>
</feature>
<comment type="subcellular location">
    <subcellularLocation>
        <location evidence="1">Nucleus</location>
    </subcellularLocation>
</comment>
<feature type="compositionally biased region" description="Basic and acidic residues" evidence="5">
    <location>
        <begin position="573"/>
        <end position="586"/>
    </location>
</feature>
<dbReference type="EMBL" id="VOIH02000010">
    <property type="protein sequence ID" value="KAF3436172.1"/>
    <property type="molecule type" value="Genomic_DNA"/>
</dbReference>
<name>A0A8K0DRN5_9ROSA</name>
<evidence type="ECO:0000259" key="6">
    <source>
        <dbReference type="PROSITE" id="PS50888"/>
    </source>
</evidence>
<dbReference type="Pfam" id="PF23176">
    <property type="entry name" value="bHLH_LHW"/>
    <property type="match status" value="1"/>
</dbReference>
<dbReference type="InterPro" id="IPR011598">
    <property type="entry name" value="bHLH_dom"/>
</dbReference>
<keyword evidence="2" id="KW-0805">Transcription regulation</keyword>
<feature type="domain" description="BHLH" evidence="6">
    <location>
        <begin position="572"/>
        <end position="621"/>
    </location>
</feature>
<evidence type="ECO:0000256" key="4">
    <source>
        <dbReference type="ARBA" id="ARBA00023242"/>
    </source>
</evidence>
<evidence type="ECO:0000313" key="8">
    <source>
        <dbReference type="Proteomes" id="UP000796880"/>
    </source>
</evidence>
<dbReference type="AlphaFoldDB" id="A0A8K0DRN5"/>
<evidence type="ECO:0000256" key="2">
    <source>
        <dbReference type="ARBA" id="ARBA00023015"/>
    </source>
</evidence>
<keyword evidence="8" id="KW-1185">Reference proteome</keyword>
<accession>A0A8K0DRN5</accession>
<gene>
    <name evidence="7" type="ORF">FNV43_RR23264</name>
</gene>
<comment type="caution">
    <text evidence="7">The sequence shown here is derived from an EMBL/GenBank/DDBJ whole genome shotgun (WGS) entry which is preliminary data.</text>
</comment>
<dbReference type="GO" id="GO:0005634">
    <property type="term" value="C:nucleus"/>
    <property type="evidence" value="ECO:0007669"/>
    <property type="project" value="UniProtKB-SubCell"/>
</dbReference>
<dbReference type="SUPFAM" id="SSF47459">
    <property type="entry name" value="HLH, helix-loop-helix DNA-binding domain"/>
    <property type="match status" value="1"/>
</dbReference>
<dbReference type="Proteomes" id="UP000796880">
    <property type="component" value="Unassembled WGS sequence"/>
</dbReference>
<protein>
    <recommendedName>
        <fullName evidence="6">BHLH domain-containing protein</fullName>
    </recommendedName>
</protein>
<feature type="region of interest" description="Disordered" evidence="5">
    <location>
        <begin position="556"/>
        <end position="586"/>
    </location>
</feature>
<dbReference type="PANTHER" id="PTHR46196">
    <property type="entry name" value="TRANSCRIPTION FACTOR BHLH155-LIKE ISOFORM X1-RELATED"/>
    <property type="match status" value="1"/>
</dbReference>
<keyword evidence="4" id="KW-0539">Nucleus</keyword>
<keyword evidence="3" id="KW-0804">Transcription</keyword>
<dbReference type="GO" id="GO:0046983">
    <property type="term" value="F:protein dimerization activity"/>
    <property type="evidence" value="ECO:0007669"/>
    <property type="project" value="InterPro"/>
</dbReference>
<dbReference type="PROSITE" id="PS50888">
    <property type="entry name" value="BHLH"/>
    <property type="match status" value="1"/>
</dbReference>
<evidence type="ECO:0000256" key="5">
    <source>
        <dbReference type="SAM" id="MobiDB-lite"/>
    </source>
</evidence>
<dbReference type="GO" id="GO:0003700">
    <property type="term" value="F:DNA-binding transcription factor activity"/>
    <property type="evidence" value="ECO:0007669"/>
    <property type="project" value="InterPro"/>
</dbReference>
<evidence type="ECO:0000256" key="1">
    <source>
        <dbReference type="ARBA" id="ARBA00004123"/>
    </source>
</evidence>
<dbReference type="OrthoDB" id="778365at2759"/>